<organism evidence="1 2">
    <name type="scientific">Acinetobacter proteolyticus</name>
    <dbReference type="NCBI Taxonomy" id="1776741"/>
    <lineage>
        <taxon>Bacteria</taxon>
        <taxon>Pseudomonadati</taxon>
        <taxon>Pseudomonadota</taxon>
        <taxon>Gammaproteobacteria</taxon>
        <taxon>Moraxellales</taxon>
        <taxon>Moraxellaceae</taxon>
        <taxon>Acinetobacter</taxon>
    </lineage>
</organism>
<name>A0A653K4Q8_9GAMM</name>
<evidence type="ECO:0000313" key="2">
    <source>
        <dbReference type="Proteomes" id="UP000430404"/>
    </source>
</evidence>
<protein>
    <submittedName>
        <fullName evidence="1">Uncharacterized protein</fullName>
    </submittedName>
</protein>
<accession>A0A653K4Q8</accession>
<proteinExistence type="predicted"/>
<dbReference type="AlphaFoldDB" id="A0A653K4Q8"/>
<reference evidence="1 2" key="1">
    <citation type="submission" date="2019-10" db="EMBL/GenBank/DDBJ databases">
        <authorList>
            <person name="Karimi E."/>
        </authorList>
    </citation>
    <scope>NUCLEOTIDE SEQUENCE [LARGE SCALE GENOMIC DNA]</scope>
    <source>
        <strain evidence="1">Acinetobacter sp. 8BE</strain>
    </source>
</reference>
<gene>
    <name evidence="1" type="ORF">ACI8B_180311</name>
</gene>
<dbReference type="Proteomes" id="UP000430404">
    <property type="component" value="Unassembled WGS sequence"/>
</dbReference>
<sequence>MESYKNLFYRSNMELHTCMHADKLNADFLRDIKSLIDD</sequence>
<evidence type="ECO:0000313" key="1">
    <source>
        <dbReference type="EMBL" id="VXA54851.1"/>
    </source>
</evidence>
<dbReference type="EMBL" id="CABWKZ010000010">
    <property type="protein sequence ID" value="VXA54851.1"/>
    <property type="molecule type" value="Genomic_DNA"/>
</dbReference>